<dbReference type="Gene3D" id="3.20.20.80">
    <property type="entry name" value="Glycosidases"/>
    <property type="match status" value="1"/>
</dbReference>
<dbReference type="PANTHER" id="PTHR10353">
    <property type="entry name" value="GLYCOSYL HYDROLASE"/>
    <property type="match status" value="1"/>
</dbReference>
<protein>
    <recommendedName>
        <fullName evidence="6">Beta-glucosidase</fullName>
    </recommendedName>
</protein>
<accession>A0A6A6KX58</accession>
<name>A0A6A6KX58_HEVBR</name>
<dbReference type="Proteomes" id="UP000467840">
    <property type="component" value="Chromosome 7"/>
</dbReference>
<evidence type="ECO:0000313" key="5">
    <source>
        <dbReference type="Proteomes" id="UP000467840"/>
    </source>
</evidence>
<dbReference type="PANTHER" id="PTHR10353:SF323">
    <property type="entry name" value="LINAMARASE"/>
    <property type="match status" value="1"/>
</dbReference>
<feature type="chain" id="PRO_5025383266" description="Beta-glucosidase" evidence="3">
    <location>
        <begin position="30"/>
        <end position="398"/>
    </location>
</feature>
<feature type="signal peptide" evidence="3">
    <location>
        <begin position="1"/>
        <end position="29"/>
    </location>
</feature>
<evidence type="ECO:0000256" key="2">
    <source>
        <dbReference type="RuleBase" id="RU003690"/>
    </source>
</evidence>
<evidence type="ECO:0000256" key="3">
    <source>
        <dbReference type="SAM" id="SignalP"/>
    </source>
</evidence>
<evidence type="ECO:0000313" key="4">
    <source>
        <dbReference type="EMBL" id="KAF2293600.1"/>
    </source>
</evidence>
<keyword evidence="5" id="KW-1185">Reference proteome</keyword>
<dbReference type="GO" id="GO:0008422">
    <property type="term" value="F:beta-glucosidase activity"/>
    <property type="evidence" value="ECO:0007669"/>
    <property type="project" value="TreeGrafter"/>
</dbReference>
<dbReference type="GO" id="GO:0005975">
    <property type="term" value="P:carbohydrate metabolic process"/>
    <property type="evidence" value="ECO:0007669"/>
    <property type="project" value="InterPro"/>
</dbReference>
<sequence>MASKHTLLLLGVLIVFLISLLVLTKLAMADDCDDIPADFNRTYFPDDFIFGTATSAYQEDIKNMKDMGFNAFRFSISWPRVIPSGKRRGGVNEEGIEFYNTVINETKAQGDNCLWEDIREYADLLFERFGDRVKFWMTFNEPWSLSGFSYDQGVFAPGRCSSWVTFGEKYSSQFKPKPLQVNHQCRAGNSSTEPYIVAHHLLLTHAAVVQVYREHYKATQNGKIRITLFTFWFEPLSNRIEDIEASKIALDFMFGLWMDPLTNGRYPRIVQDLVGDRLLKFTDKETQLLQGSYDFIGLQYYTLYNAKPNALIDPDHIRYKTDSHVTETSYDYDGNLIGPQAYSSWFYIFQKGIRHLLNYTKDTYNDPVIYITENGVDYLNNETHSIEEALQDEFRINY</sequence>
<dbReference type="InterPro" id="IPR017853">
    <property type="entry name" value="GH"/>
</dbReference>
<reference evidence="4 5" key="1">
    <citation type="journal article" date="2020" name="Mol. Plant">
        <title>The Chromosome-Based Rubber Tree Genome Provides New Insights into Spurge Genome Evolution and Rubber Biosynthesis.</title>
        <authorList>
            <person name="Liu J."/>
            <person name="Shi C."/>
            <person name="Shi C.C."/>
            <person name="Li W."/>
            <person name="Zhang Q.J."/>
            <person name="Zhang Y."/>
            <person name="Li K."/>
            <person name="Lu H.F."/>
            <person name="Shi C."/>
            <person name="Zhu S.T."/>
            <person name="Xiao Z.Y."/>
            <person name="Nan H."/>
            <person name="Yue Y."/>
            <person name="Zhu X.G."/>
            <person name="Wu Y."/>
            <person name="Hong X.N."/>
            <person name="Fan G.Y."/>
            <person name="Tong Y."/>
            <person name="Zhang D."/>
            <person name="Mao C.L."/>
            <person name="Liu Y.L."/>
            <person name="Hao S.J."/>
            <person name="Liu W.Q."/>
            <person name="Lv M.Q."/>
            <person name="Zhang H.B."/>
            <person name="Liu Y."/>
            <person name="Hu-Tang G.R."/>
            <person name="Wang J.P."/>
            <person name="Wang J.H."/>
            <person name="Sun Y.H."/>
            <person name="Ni S.B."/>
            <person name="Chen W.B."/>
            <person name="Zhang X.C."/>
            <person name="Jiao Y.N."/>
            <person name="Eichler E.E."/>
            <person name="Li G.H."/>
            <person name="Liu X."/>
            <person name="Gao L.Z."/>
        </authorList>
    </citation>
    <scope>NUCLEOTIDE SEQUENCE [LARGE SCALE GENOMIC DNA]</scope>
    <source>
        <strain evidence="5">cv. GT1</strain>
        <tissue evidence="4">Leaf</tissue>
    </source>
</reference>
<dbReference type="EMBL" id="JAAGAX010000013">
    <property type="protein sequence ID" value="KAF2293600.1"/>
    <property type="molecule type" value="Genomic_DNA"/>
</dbReference>
<comment type="similarity">
    <text evidence="1 2">Belongs to the glycosyl hydrolase 1 family.</text>
</comment>
<evidence type="ECO:0000256" key="1">
    <source>
        <dbReference type="ARBA" id="ARBA00010838"/>
    </source>
</evidence>
<dbReference type="Pfam" id="PF00232">
    <property type="entry name" value="Glyco_hydro_1"/>
    <property type="match status" value="2"/>
</dbReference>
<dbReference type="PRINTS" id="PR00131">
    <property type="entry name" value="GLHYDRLASE1"/>
</dbReference>
<evidence type="ECO:0008006" key="6">
    <source>
        <dbReference type="Google" id="ProtNLM"/>
    </source>
</evidence>
<dbReference type="SUPFAM" id="SSF51445">
    <property type="entry name" value="(Trans)glycosidases"/>
    <property type="match status" value="1"/>
</dbReference>
<keyword evidence="3" id="KW-0732">Signal</keyword>
<proteinExistence type="inferred from homology"/>
<dbReference type="InterPro" id="IPR001360">
    <property type="entry name" value="Glyco_hydro_1"/>
</dbReference>
<gene>
    <name evidence="4" type="ORF">GH714_003173</name>
</gene>
<dbReference type="AlphaFoldDB" id="A0A6A6KX58"/>
<comment type="caution">
    <text evidence="4">The sequence shown here is derived from an EMBL/GenBank/DDBJ whole genome shotgun (WGS) entry which is preliminary data.</text>
</comment>
<organism evidence="4 5">
    <name type="scientific">Hevea brasiliensis</name>
    <name type="common">Para rubber tree</name>
    <name type="synonym">Siphonia brasiliensis</name>
    <dbReference type="NCBI Taxonomy" id="3981"/>
    <lineage>
        <taxon>Eukaryota</taxon>
        <taxon>Viridiplantae</taxon>
        <taxon>Streptophyta</taxon>
        <taxon>Embryophyta</taxon>
        <taxon>Tracheophyta</taxon>
        <taxon>Spermatophyta</taxon>
        <taxon>Magnoliopsida</taxon>
        <taxon>eudicotyledons</taxon>
        <taxon>Gunneridae</taxon>
        <taxon>Pentapetalae</taxon>
        <taxon>rosids</taxon>
        <taxon>fabids</taxon>
        <taxon>Malpighiales</taxon>
        <taxon>Euphorbiaceae</taxon>
        <taxon>Crotonoideae</taxon>
        <taxon>Micrandreae</taxon>
        <taxon>Hevea</taxon>
    </lineage>
</organism>